<evidence type="ECO:0000256" key="3">
    <source>
        <dbReference type="ARBA" id="ARBA00022833"/>
    </source>
</evidence>
<dbReference type="Gene3D" id="3.30.40.10">
    <property type="entry name" value="Zinc/RING finger domain, C3HC4 (zinc finger)"/>
    <property type="match status" value="1"/>
</dbReference>
<keyword evidence="2 4" id="KW-0863">Zinc-finger</keyword>
<dbReference type="PANTHER" id="PTHR46574">
    <property type="entry name" value="43 KDA RECEPTOR-ASSOCIATED PROTEIN OF THE SYNAPSE"/>
    <property type="match status" value="1"/>
</dbReference>
<evidence type="ECO:0000313" key="8">
    <source>
        <dbReference type="Proteomes" id="UP000887572"/>
    </source>
</evidence>
<dbReference type="SUPFAM" id="SSF48452">
    <property type="entry name" value="TPR-like"/>
    <property type="match status" value="2"/>
</dbReference>
<organism evidence="8 9">
    <name type="scientific">Globodera rostochiensis</name>
    <name type="common">Golden nematode worm</name>
    <name type="synonym">Heterodera rostochiensis</name>
    <dbReference type="NCBI Taxonomy" id="31243"/>
    <lineage>
        <taxon>Eukaryota</taxon>
        <taxon>Metazoa</taxon>
        <taxon>Ecdysozoa</taxon>
        <taxon>Nematoda</taxon>
        <taxon>Chromadorea</taxon>
        <taxon>Rhabditida</taxon>
        <taxon>Tylenchina</taxon>
        <taxon>Tylenchomorpha</taxon>
        <taxon>Tylenchoidea</taxon>
        <taxon>Heteroderidae</taxon>
        <taxon>Heteroderinae</taxon>
        <taxon>Globodera</taxon>
    </lineage>
</organism>
<name>A0A914GTM5_GLORO</name>
<dbReference type="GO" id="GO:0043495">
    <property type="term" value="F:protein-membrane adaptor activity"/>
    <property type="evidence" value="ECO:0007669"/>
    <property type="project" value="InterPro"/>
</dbReference>
<accession>A0A914GTM5</accession>
<sequence>MWNILPRGGGKKELPSLEGTRKSIELPSSLTLFPHSPLILRPHFPILLPLPPPPQLAPNFAHFPPGDVANATGPHQNKVPSKRKGPGTILCKKETNNCLCLCCCAILFRIATRRQRRRNLQRSGGIIDARKANKWEGPIGAAKVVVAETDVVVVKVNCAAPPPQMRHGIKLYQQQNPQQAIRQWRAALRQLKSVEDKFITIGYIVQAFCDSGEFEQMLYAAVEQVDLANGHQDDFMKSEALLNLARANERLADFEKAIGYAESSLELPGIDRRSPGYAHLVMALAHMGLSNFQSSLQQFEKAMKIANANADKLLELQLSLGLGNLFTLMRDLNKALVFLQNALGILQGIEANHVHAKYKSAILFQLSVILRLKGRYSEAREVCEESMDLAKSVGNKPVFARALASLADICRELGETEARETITKSWARYEQAFRLLRKLNDRLGQVTVLAQMAKSAAENKGVHYAGRCECQAIQLNRKCLEMASLIGAKHPMMECHLRLQELYVQLSDNENAEQSVQAQCSLVQEMELFCNFCGQRYGEADESLQALSCSHIFHERCLQKIFVRIGEGPTTCPKCRSRASLMENISLSSSNAPTPATESLAEFIGFPVPAADPCTSTAVATSAAQTQHPPIPVVLCERNFDASRWNSISQFPGAPSSSTTTTEMESAERRICLSTSTVSSTCSASFRRQVTGDGSSFGGRSKNGQNGRQKQQQRPPIALSTFATSTQKAICAQKPSRTFKENAFQTEHNDKDGTVWRSEFEADNGAGSAGGGEGAEENISQPLSSLEGGAKLNHVESCRRRKKTAVPSSAKGLLAIGRERMAAISPVAEEEEREEEEEDEAKDDRRRGRKPTTTRERGVTEL</sequence>
<feature type="coiled-coil region" evidence="5">
    <location>
        <begin position="289"/>
        <end position="316"/>
    </location>
</feature>
<dbReference type="GO" id="GO:1900075">
    <property type="term" value="P:positive regulation of neuromuscular synaptic transmission"/>
    <property type="evidence" value="ECO:0007669"/>
    <property type="project" value="TreeGrafter"/>
</dbReference>
<dbReference type="AlphaFoldDB" id="A0A914GTM5"/>
<dbReference type="CDD" id="cd16478">
    <property type="entry name" value="RING-H2_Rapsyn"/>
    <property type="match status" value="1"/>
</dbReference>
<feature type="region of interest" description="Disordered" evidence="6">
    <location>
        <begin position="762"/>
        <end position="862"/>
    </location>
</feature>
<dbReference type="GO" id="GO:0031594">
    <property type="term" value="C:neuromuscular junction"/>
    <property type="evidence" value="ECO:0007669"/>
    <property type="project" value="TreeGrafter"/>
</dbReference>
<feature type="domain" description="RING-type" evidence="7">
    <location>
        <begin position="530"/>
        <end position="576"/>
    </location>
</feature>
<evidence type="ECO:0000313" key="9">
    <source>
        <dbReference type="WBParaSite" id="Gr19_v10_g10299.t1"/>
    </source>
</evidence>
<feature type="region of interest" description="Disordered" evidence="6">
    <location>
        <begin position="689"/>
        <end position="723"/>
    </location>
</feature>
<dbReference type="InterPro" id="IPR013083">
    <property type="entry name" value="Znf_RING/FYVE/PHD"/>
</dbReference>
<protein>
    <submittedName>
        <fullName evidence="9">RING-type domain-containing protein</fullName>
    </submittedName>
</protein>
<dbReference type="InterPro" id="IPR019734">
    <property type="entry name" value="TPR_rpt"/>
</dbReference>
<dbReference type="PROSITE" id="PS50089">
    <property type="entry name" value="ZF_RING_2"/>
    <property type="match status" value="1"/>
</dbReference>
<feature type="compositionally biased region" description="Acidic residues" evidence="6">
    <location>
        <begin position="828"/>
        <end position="841"/>
    </location>
</feature>
<keyword evidence="8" id="KW-1185">Reference proteome</keyword>
<keyword evidence="1" id="KW-0479">Metal-binding</keyword>
<evidence type="ECO:0000256" key="5">
    <source>
        <dbReference type="SAM" id="Coils"/>
    </source>
</evidence>
<dbReference type="Pfam" id="PF10579">
    <property type="entry name" value="Rapsyn_N"/>
    <property type="match status" value="1"/>
</dbReference>
<evidence type="ECO:0000259" key="7">
    <source>
        <dbReference type="PROSITE" id="PS50089"/>
    </source>
</evidence>
<dbReference type="InterPro" id="IPR019568">
    <property type="entry name" value="Rapsyn_myristoylation/link_N"/>
</dbReference>
<dbReference type="SUPFAM" id="SSF57850">
    <property type="entry name" value="RING/U-box"/>
    <property type="match status" value="1"/>
</dbReference>
<dbReference type="GO" id="GO:0033130">
    <property type="term" value="F:acetylcholine receptor binding"/>
    <property type="evidence" value="ECO:0007669"/>
    <property type="project" value="InterPro"/>
</dbReference>
<dbReference type="InterPro" id="IPR052480">
    <property type="entry name" value="RAPsyn"/>
</dbReference>
<dbReference type="SMART" id="SM00184">
    <property type="entry name" value="RING"/>
    <property type="match status" value="1"/>
</dbReference>
<dbReference type="GO" id="GO:0007271">
    <property type="term" value="P:synaptic transmission, cholinergic"/>
    <property type="evidence" value="ECO:0007669"/>
    <property type="project" value="TreeGrafter"/>
</dbReference>
<dbReference type="InterPro" id="IPR001841">
    <property type="entry name" value="Znf_RING"/>
</dbReference>
<evidence type="ECO:0000256" key="6">
    <source>
        <dbReference type="SAM" id="MobiDB-lite"/>
    </source>
</evidence>
<evidence type="ECO:0000256" key="1">
    <source>
        <dbReference type="ARBA" id="ARBA00022723"/>
    </source>
</evidence>
<keyword evidence="5" id="KW-0175">Coiled coil</keyword>
<dbReference type="SMART" id="SM00249">
    <property type="entry name" value="PHD"/>
    <property type="match status" value="1"/>
</dbReference>
<feature type="region of interest" description="Disordered" evidence="6">
    <location>
        <begin position="647"/>
        <end position="668"/>
    </location>
</feature>
<dbReference type="InterPro" id="IPR001965">
    <property type="entry name" value="Znf_PHD"/>
</dbReference>
<proteinExistence type="predicted"/>
<dbReference type="InterPro" id="IPR011990">
    <property type="entry name" value="TPR-like_helical_dom_sf"/>
</dbReference>
<evidence type="ECO:0000256" key="4">
    <source>
        <dbReference type="PROSITE-ProRule" id="PRU00175"/>
    </source>
</evidence>
<dbReference type="GO" id="GO:0005737">
    <property type="term" value="C:cytoplasm"/>
    <property type="evidence" value="ECO:0007669"/>
    <property type="project" value="UniProtKB-ARBA"/>
</dbReference>
<dbReference type="PANTHER" id="PTHR46574:SF1">
    <property type="entry name" value="43 KDA RECEPTOR-ASSOCIATED PROTEIN OF THE SYNAPSE"/>
    <property type="match status" value="1"/>
</dbReference>
<reference evidence="9" key="1">
    <citation type="submission" date="2022-11" db="UniProtKB">
        <authorList>
            <consortium name="WormBaseParasite"/>
        </authorList>
    </citation>
    <scope>IDENTIFICATION</scope>
</reference>
<dbReference type="GO" id="GO:0008270">
    <property type="term" value="F:zinc ion binding"/>
    <property type="evidence" value="ECO:0007669"/>
    <property type="project" value="UniProtKB-KW"/>
</dbReference>
<evidence type="ECO:0000256" key="2">
    <source>
        <dbReference type="ARBA" id="ARBA00022771"/>
    </source>
</evidence>
<dbReference type="Proteomes" id="UP000887572">
    <property type="component" value="Unplaced"/>
</dbReference>
<dbReference type="SMART" id="SM00028">
    <property type="entry name" value="TPR"/>
    <property type="match status" value="5"/>
</dbReference>
<dbReference type="Gene3D" id="1.25.40.10">
    <property type="entry name" value="Tetratricopeptide repeat domain"/>
    <property type="match status" value="3"/>
</dbReference>
<dbReference type="Pfam" id="PF14634">
    <property type="entry name" value="zf-RING_5"/>
    <property type="match status" value="1"/>
</dbReference>
<dbReference type="GO" id="GO:0005886">
    <property type="term" value="C:plasma membrane"/>
    <property type="evidence" value="ECO:0007669"/>
    <property type="project" value="TreeGrafter"/>
</dbReference>
<keyword evidence="3" id="KW-0862">Zinc</keyword>
<feature type="compositionally biased region" description="Basic and acidic residues" evidence="6">
    <location>
        <begin position="853"/>
        <end position="862"/>
    </location>
</feature>
<feature type="compositionally biased region" description="Low complexity" evidence="6">
    <location>
        <begin position="702"/>
        <end position="716"/>
    </location>
</feature>
<dbReference type="WBParaSite" id="Gr19_v10_g10299.t1">
    <property type="protein sequence ID" value="Gr19_v10_g10299.t1"/>
    <property type="gene ID" value="Gr19_v10_g10299"/>
</dbReference>